<dbReference type="EMBL" id="LJSN01000002">
    <property type="protein sequence ID" value="PNE40445.1"/>
    <property type="molecule type" value="Genomic_DNA"/>
</dbReference>
<comment type="subcellular location">
    <subcellularLocation>
        <location evidence="1">Cell membrane</location>
        <topology evidence="1">Multi-pass membrane protein</topology>
    </subcellularLocation>
</comment>
<evidence type="ECO:0000259" key="7">
    <source>
        <dbReference type="PROSITE" id="PS50850"/>
    </source>
</evidence>
<name>A0A2N8PHB3_STRNR</name>
<dbReference type="InterPro" id="IPR036259">
    <property type="entry name" value="MFS_trans_sf"/>
</dbReference>
<dbReference type="AlphaFoldDB" id="A0A2N8PHB3"/>
<feature type="transmembrane region" description="Helical" evidence="6">
    <location>
        <begin position="253"/>
        <end position="271"/>
    </location>
</feature>
<feature type="transmembrane region" description="Helical" evidence="6">
    <location>
        <begin position="343"/>
        <end position="366"/>
    </location>
</feature>
<dbReference type="CDD" id="cd17355">
    <property type="entry name" value="MFS_YcxA_like"/>
    <property type="match status" value="1"/>
</dbReference>
<gene>
    <name evidence="8" type="ORF">AOB60_05765</name>
</gene>
<feature type="transmembrane region" description="Helical" evidence="6">
    <location>
        <begin position="188"/>
        <end position="210"/>
    </location>
</feature>
<evidence type="ECO:0000256" key="2">
    <source>
        <dbReference type="ARBA" id="ARBA00022692"/>
    </source>
</evidence>
<evidence type="ECO:0000256" key="3">
    <source>
        <dbReference type="ARBA" id="ARBA00022989"/>
    </source>
</evidence>
<feature type="transmembrane region" description="Helical" evidence="6">
    <location>
        <begin position="291"/>
        <end position="310"/>
    </location>
</feature>
<keyword evidence="3 6" id="KW-1133">Transmembrane helix</keyword>
<feature type="transmembrane region" description="Helical" evidence="6">
    <location>
        <begin position="378"/>
        <end position="397"/>
    </location>
</feature>
<dbReference type="InterPro" id="IPR050327">
    <property type="entry name" value="Proton-linked_MCT"/>
</dbReference>
<keyword evidence="2 6" id="KW-0812">Transmembrane</keyword>
<dbReference type="PANTHER" id="PTHR11360">
    <property type="entry name" value="MONOCARBOXYLATE TRANSPORTER"/>
    <property type="match status" value="1"/>
</dbReference>
<dbReference type="GO" id="GO:0005886">
    <property type="term" value="C:plasma membrane"/>
    <property type="evidence" value="ECO:0007669"/>
    <property type="project" value="UniProtKB-SubCell"/>
</dbReference>
<dbReference type="Gene3D" id="1.20.1250.20">
    <property type="entry name" value="MFS general substrate transporter like domains"/>
    <property type="match status" value="2"/>
</dbReference>
<dbReference type="Proteomes" id="UP000236047">
    <property type="component" value="Unassembled WGS sequence"/>
</dbReference>
<proteinExistence type="predicted"/>
<feature type="transmembrane region" description="Helical" evidence="6">
    <location>
        <begin position="159"/>
        <end position="182"/>
    </location>
</feature>
<evidence type="ECO:0000313" key="8">
    <source>
        <dbReference type="EMBL" id="PNE40445.1"/>
    </source>
</evidence>
<evidence type="ECO:0000313" key="9">
    <source>
        <dbReference type="Proteomes" id="UP000236047"/>
    </source>
</evidence>
<dbReference type="PROSITE" id="PS50850">
    <property type="entry name" value="MFS"/>
    <property type="match status" value="1"/>
</dbReference>
<dbReference type="InterPro" id="IPR020846">
    <property type="entry name" value="MFS_dom"/>
</dbReference>
<dbReference type="RefSeq" id="WP_073447455.1">
    <property type="nucleotide sequence ID" value="NZ_LJSN01000002.1"/>
</dbReference>
<comment type="caution">
    <text evidence="8">The sequence shown here is derived from an EMBL/GenBank/DDBJ whole genome shotgun (WGS) entry which is preliminary data.</text>
</comment>
<evidence type="ECO:0000256" key="6">
    <source>
        <dbReference type="SAM" id="Phobius"/>
    </source>
</evidence>
<accession>A0A2N8PHB3</accession>
<feature type="transmembrane region" description="Helical" evidence="6">
    <location>
        <begin position="68"/>
        <end position="92"/>
    </location>
</feature>
<feature type="region of interest" description="Disordered" evidence="5">
    <location>
        <begin position="1"/>
        <end position="22"/>
    </location>
</feature>
<feature type="transmembrane region" description="Helical" evidence="6">
    <location>
        <begin position="133"/>
        <end position="152"/>
    </location>
</feature>
<reference evidence="9" key="1">
    <citation type="submission" date="2015-09" db="EMBL/GenBank/DDBJ databases">
        <authorList>
            <person name="Graham D.E."/>
            <person name="Mahan K.M."/>
            <person name="Klingeman D.M."/>
            <person name="Fida T."/>
            <person name="Giannone R.J."/>
            <person name="Hettich R.L."/>
            <person name="Parry R.J."/>
            <person name="Spain J.C."/>
        </authorList>
    </citation>
    <scope>NUCLEOTIDE SEQUENCE [LARGE SCALE GENOMIC DNA]</scope>
    <source>
        <strain evidence="9">JCM 4701</strain>
    </source>
</reference>
<feature type="transmembrane region" description="Helical" evidence="6">
    <location>
        <begin position="317"/>
        <end position="337"/>
    </location>
</feature>
<dbReference type="GO" id="GO:0022857">
    <property type="term" value="F:transmembrane transporter activity"/>
    <property type="evidence" value="ECO:0007669"/>
    <property type="project" value="InterPro"/>
</dbReference>
<feature type="transmembrane region" description="Helical" evidence="6">
    <location>
        <begin position="409"/>
        <end position="428"/>
    </location>
</feature>
<dbReference type="SUPFAM" id="SSF103473">
    <property type="entry name" value="MFS general substrate transporter"/>
    <property type="match status" value="1"/>
</dbReference>
<feature type="transmembrane region" description="Helical" evidence="6">
    <location>
        <begin position="104"/>
        <end position="127"/>
    </location>
</feature>
<keyword evidence="9" id="KW-1185">Reference proteome</keyword>
<feature type="domain" description="Major facilitator superfamily (MFS) profile" evidence="7">
    <location>
        <begin position="31"/>
        <end position="432"/>
    </location>
</feature>
<organism evidence="8 9">
    <name type="scientific">Streptomyces noursei</name>
    <name type="common">Streptomyces albulus</name>
    <dbReference type="NCBI Taxonomy" id="1971"/>
    <lineage>
        <taxon>Bacteria</taxon>
        <taxon>Bacillati</taxon>
        <taxon>Actinomycetota</taxon>
        <taxon>Actinomycetes</taxon>
        <taxon>Kitasatosporales</taxon>
        <taxon>Streptomycetaceae</taxon>
        <taxon>Streptomyces</taxon>
    </lineage>
</organism>
<evidence type="ECO:0000256" key="1">
    <source>
        <dbReference type="ARBA" id="ARBA00004651"/>
    </source>
</evidence>
<dbReference type="Pfam" id="PF07690">
    <property type="entry name" value="MFS_1"/>
    <property type="match status" value="1"/>
</dbReference>
<protein>
    <recommendedName>
        <fullName evidence="7">Major facilitator superfamily (MFS) profile domain-containing protein</fullName>
    </recommendedName>
</protein>
<dbReference type="InterPro" id="IPR011701">
    <property type="entry name" value="MFS"/>
</dbReference>
<keyword evidence="4 6" id="KW-0472">Membrane</keyword>
<feature type="transmembrane region" description="Helical" evidence="6">
    <location>
        <begin position="29"/>
        <end position="48"/>
    </location>
</feature>
<sequence length="440" mass="45577">MPTNETEPDTQVRPAPDSPPTAKKARTQAVILAAVALGFVIALMSSSIKNTVTVFYVSMSEDFSVSRGTFAIAPSVFMLTYAIASPIMGFAADRIGARRSLAGGLVLGGAMFLIGGVVSSFAVFSVVYGVGMAIAYTAVSYVPLGVLVDELFPPHRRGLTYAILMNGTAVGFIALVPLWIYVEKSTSWRTVFIALGVVMVALMFLALVFLPGEKKAQGKTEQAGEEAAKAPGEQQPTDGAPGGMFGAALRSPVFWTISLAFVGCGVTMSFVDVHLVASLDSHGLGGGTASTTMAILGAAEIVGSLVAGYLCDRGHGLKVLAGCYLIRALSLVVMVVAPTVLTAWVFGLLFGISYLGTVVAGSMYLLNALDPRAKGLALGMMWCLHQVGAFAASEAGGLSFDALHSYDPIVIGAAASAGLSFLIVVLALPKALRKANPTHA</sequence>
<evidence type="ECO:0000256" key="4">
    <source>
        <dbReference type="ARBA" id="ARBA00023136"/>
    </source>
</evidence>
<dbReference type="PANTHER" id="PTHR11360:SF284">
    <property type="entry name" value="EG:103B4.3 PROTEIN-RELATED"/>
    <property type="match status" value="1"/>
</dbReference>
<evidence type="ECO:0000256" key="5">
    <source>
        <dbReference type="SAM" id="MobiDB-lite"/>
    </source>
</evidence>